<feature type="compositionally biased region" description="Low complexity" evidence="1">
    <location>
        <begin position="205"/>
        <end position="224"/>
    </location>
</feature>
<keyword evidence="4" id="KW-0808">Transferase</keyword>
<reference evidence="4 5" key="1">
    <citation type="journal article" date="2013" name="PLoS Genet.">
        <title>Distinctive expansion of potential virulence genes in the genome of the oomycete fish pathogen Saprolegnia parasitica.</title>
        <authorList>
            <person name="Jiang R.H."/>
            <person name="de Bruijn I."/>
            <person name="Haas B.J."/>
            <person name="Belmonte R."/>
            <person name="Lobach L."/>
            <person name="Christie J."/>
            <person name="van den Ackerveken G."/>
            <person name="Bottin A."/>
            <person name="Bulone V."/>
            <person name="Diaz-Moreno S.M."/>
            <person name="Dumas B."/>
            <person name="Fan L."/>
            <person name="Gaulin E."/>
            <person name="Govers F."/>
            <person name="Grenville-Briggs L.J."/>
            <person name="Horner N.R."/>
            <person name="Levin J.Z."/>
            <person name="Mammella M."/>
            <person name="Meijer H.J."/>
            <person name="Morris P."/>
            <person name="Nusbaum C."/>
            <person name="Oome S."/>
            <person name="Phillips A.J."/>
            <person name="van Rooyen D."/>
            <person name="Rzeszutek E."/>
            <person name="Saraiva M."/>
            <person name="Secombes C.J."/>
            <person name="Seidl M.F."/>
            <person name="Snel B."/>
            <person name="Stassen J.H."/>
            <person name="Sykes S."/>
            <person name="Tripathy S."/>
            <person name="van den Berg H."/>
            <person name="Vega-Arreguin J.C."/>
            <person name="Wawra S."/>
            <person name="Young S.K."/>
            <person name="Zeng Q."/>
            <person name="Dieguez-Uribeondo J."/>
            <person name="Russ C."/>
            <person name="Tyler B.M."/>
            <person name="van West P."/>
        </authorList>
    </citation>
    <scope>NUCLEOTIDE SEQUENCE [LARGE SCALE GENOMIC DNA]</scope>
    <source>
        <strain evidence="4 5">CBS 223.65</strain>
    </source>
</reference>
<dbReference type="GO" id="GO:0004674">
    <property type="term" value="F:protein serine/threonine kinase activity"/>
    <property type="evidence" value="ECO:0007669"/>
    <property type="project" value="UniProtKB-KW"/>
</dbReference>
<feature type="region of interest" description="Disordered" evidence="1">
    <location>
        <begin position="205"/>
        <end position="233"/>
    </location>
</feature>
<dbReference type="KEGG" id="spar:SPRG_10069"/>
<dbReference type="PANTHER" id="PTHR44329">
    <property type="entry name" value="SERINE/THREONINE-PROTEIN KINASE TNNI3K-RELATED"/>
    <property type="match status" value="1"/>
</dbReference>
<keyword evidence="4" id="KW-0723">Serine/threonine-protein kinase</keyword>
<dbReference type="InterPro" id="IPR011009">
    <property type="entry name" value="Kinase-like_dom_sf"/>
</dbReference>
<dbReference type="InterPro" id="IPR001245">
    <property type="entry name" value="Ser-Thr/Tyr_kinase_cat_dom"/>
</dbReference>
<proteinExistence type="predicted"/>
<dbReference type="SUPFAM" id="SSF56112">
    <property type="entry name" value="Protein kinase-like (PK-like)"/>
    <property type="match status" value="1"/>
</dbReference>
<evidence type="ECO:0000313" key="4">
    <source>
        <dbReference type="EMBL" id="KDO23923.1"/>
    </source>
</evidence>
<dbReference type="AlphaFoldDB" id="A0A067C062"/>
<feature type="domain" description="Protein kinase" evidence="3">
    <location>
        <begin position="254"/>
        <end position="517"/>
    </location>
</feature>
<feature type="compositionally biased region" description="Low complexity" evidence="1">
    <location>
        <begin position="1"/>
        <end position="41"/>
    </location>
</feature>
<name>A0A067C062_SAPPC</name>
<dbReference type="PROSITE" id="PS50011">
    <property type="entry name" value="PROTEIN_KINASE_DOM"/>
    <property type="match status" value="1"/>
</dbReference>
<accession>A0A067C062</accession>
<dbReference type="InterPro" id="IPR000719">
    <property type="entry name" value="Prot_kinase_dom"/>
</dbReference>
<dbReference type="GO" id="GO:0005524">
    <property type="term" value="F:ATP binding"/>
    <property type="evidence" value="ECO:0007669"/>
    <property type="project" value="InterPro"/>
</dbReference>
<dbReference type="Proteomes" id="UP000030745">
    <property type="component" value="Unassembled WGS sequence"/>
</dbReference>
<keyword evidence="2" id="KW-1133">Transmembrane helix</keyword>
<feature type="region of interest" description="Disordered" evidence="1">
    <location>
        <begin position="1"/>
        <end position="42"/>
    </location>
</feature>
<dbReference type="OrthoDB" id="4062651at2759"/>
<dbReference type="InterPro" id="IPR051681">
    <property type="entry name" value="Ser/Thr_Kinases-Pseudokinases"/>
</dbReference>
<dbReference type="STRING" id="695850.A0A067C062"/>
<dbReference type="Gene3D" id="1.10.510.10">
    <property type="entry name" value="Transferase(Phosphotransferase) domain 1"/>
    <property type="match status" value="1"/>
</dbReference>
<keyword evidence="2" id="KW-0812">Transmembrane</keyword>
<gene>
    <name evidence="4" type="ORF">SPRG_10069</name>
</gene>
<keyword evidence="5" id="KW-1185">Reference proteome</keyword>
<evidence type="ECO:0000256" key="2">
    <source>
        <dbReference type="SAM" id="Phobius"/>
    </source>
</evidence>
<protein>
    <submittedName>
        <fullName evidence="4">Serine/threonine protein kinase</fullName>
    </submittedName>
</protein>
<dbReference type="EMBL" id="KK583248">
    <property type="protein sequence ID" value="KDO23923.1"/>
    <property type="molecule type" value="Genomic_DNA"/>
</dbReference>
<evidence type="ECO:0000259" key="3">
    <source>
        <dbReference type="PROSITE" id="PS50011"/>
    </source>
</evidence>
<dbReference type="VEuPathDB" id="FungiDB:SPRG_10069"/>
<keyword evidence="4" id="KW-0418">Kinase</keyword>
<evidence type="ECO:0000313" key="5">
    <source>
        <dbReference type="Proteomes" id="UP000030745"/>
    </source>
</evidence>
<dbReference type="Pfam" id="PF07714">
    <property type="entry name" value="PK_Tyr_Ser-Thr"/>
    <property type="match status" value="1"/>
</dbReference>
<sequence length="517" mass="54998">MVAAHAAAEGTTGEATKQETPTPTTVAPSSTPAPTTAPNTNRTCSGPPCLLTSNLIACPGGPAPKDVLIFCPQQESVPDNCCKVDSMRPLNGSGSSHNQTIRFTCKGEHWMPDSPSIACLPTNATATETTAPTATATMGPAIPTSESSSSNTGAIVGSIVGVVALVAVVFFVIYQRKKKRAVRSPDFPDHQDSYLGIDSVDGAPKAIKASSPPPATSATTSTSTVVAEPKPRHTESLLTQLSQRDDLKPLWMDIETLKTSAIKGGHNLFSCNVHGQKVALKGMDYPTASVELRADFIRSIHDVCKVQSQSITSISGVCLMNFQTRLCAVSEFMEKGALSAALLDATLVLSNDQKRAMALSLATGLAYLHESHKIVFGHLTSEKALVNAHLQCKLNVFELMKREYLDTRPCNTTFGAFEVPYQAPELRTLSPPTTTMATDVYALGVLIAEIFTRDRPCKALYAEKGLVAGDLYLYAHVETPAFDLAALPSSVADIVRQCWHTNPAKRPSSSAVVAALK</sequence>
<evidence type="ECO:0000256" key="1">
    <source>
        <dbReference type="SAM" id="MobiDB-lite"/>
    </source>
</evidence>
<dbReference type="OMA" id="WHINPAK"/>
<keyword evidence="2" id="KW-0472">Membrane</keyword>
<dbReference type="RefSeq" id="XP_012205389.1">
    <property type="nucleotide sequence ID" value="XM_012349999.1"/>
</dbReference>
<feature type="transmembrane region" description="Helical" evidence="2">
    <location>
        <begin position="153"/>
        <end position="174"/>
    </location>
</feature>
<organism evidence="4 5">
    <name type="scientific">Saprolegnia parasitica (strain CBS 223.65)</name>
    <dbReference type="NCBI Taxonomy" id="695850"/>
    <lineage>
        <taxon>Eukaryota</taxon>
        <taxon>Sar</taxon>
        <taxon>Stramenopiles</taxon>
        <taxon>Oomycota</taxon>
        <taxon>Saprolegniomycetes</taxon>
        <taxon>Saprolegniales</taxon>
        <taxon>Saprolegniaceae</taxon>
        <taxon>Saprolegnia</taxon>
    </lineage>
</organism>
<dbReference type="GeneID" id="24132198"/>